<dbReference type="GO" id="GO:0005975">
    <property type="term" value="P:carbohydrate metabolic process"/>
    <property type="evidence" value="ECO:0007669"/>
    <property type="project" value="InterPro"/>
</dbReference>
<evidence type="ECO:0000256" key="9">
    <source>
        <dbReference type="ARBA" id="ARBA00046544"/>
    </source>
</evidence>
<dbReference type="InterPro" id="IPR002818">
    <property type="entry name" value="DJ-1/PfpI"/>
</dbReference>
<comment type="similarity">
    <text evidence="1">Belongs to the N-acylglucosamine 2-epimerase family.</text>
</comment>
<evidence type="ECO:0000256" key="5">
    <source>
        <dbReference type="ARBA" id="ARBA00031608"/>
    </source>
</evidence>
<dbReference type="PANTHER" id="PTHR43068:SF1">
    <property type="entry name" value="SLR1854 PROTEIN"/>
    <property type="match status" value="1"/>
</dbReference>
<dbReference type="EC" id="5.1.3.8" evidence="2"/>
<evidence type="ECO:0000256" key="6">
    <source>
        <dbReference type="ARBA" id="ARBA00031909"/>
    </source>
</evidence>
<name>A0A1C9JBK6_9CHLO</name>
<dbReference type="RefSeq" id="YP_009306317.1">
    <property type="nucleotide sequence ID" value="NC_031367.1"/>
</dbReference>
<dbReference type="GeneID" id="29288709"/>
<dbReference type="Gene3D" id="1.50.10.10">
    <property type="match status" value="1"/>
</dbReference>
<dbReference type="EMBL" id="KX808497">
    <property type="protein sequence ID" value="AOP19221.1"/>
    <property type="molecule type" value="Genomic_DNA"/>
</dbReference>
<evidence type="ECO:0000256" key="4">
    <source>
        <dbReference type="ARBA" id="ARBA00023235"/>
    </source>
</evidence>
<geneLocation type="chloroplast" evidence="11"/>
<evidence type="ECO:0000313" key="11">
    <source>
        <dbReference type="EMBL" id="AOP19221.1"/>
    </source>
</evidence>
<comment type="subunit">
    <text evidence="9">Homodimer. Forms a heterodimer with renin and inhibits its activity.</text>
</comment>
<reference evidence="11" key="2">
    <citation type="submission" date="2016-08" db="EMBL/GenBank/DDBJ databases">
        <authorList>
            <person name="Seilhamer J.J."/>
        </authorList>
    </citation>
    <scope>NUCLEOTIDE SEQUENCE</scope>
</reference>
<accession>A0A1C9JBK6</accession>
<evidence type="ECO:0000256" key="2">
    <source>
        <dbReference type="ARBA" id="ARBA00013176"/>
    </source>
</evidence>
<dbReference type="Pfam" id="PF01965">
    <property type="entry name" value="DJ-1_PfpI"/>
    <property type="match status" value="1"/>
</dbReference>
<organism evidence="11">
    <name type="scientific">Derbesia sp. WEST4838</name>
    <dbReference type="NCBI Taxonomy" id="1847751"/>
    <lineage>
        <taxon>Eukaryota</taxon>
        <taxon>Viridiplantae</taxon>
        <taxon>Chlorophyta</taxon>
        <taxon>core chlorophytes</taxon>
        <taxon>Ulvophyceae</taxon>
        <taxon>TCBD clade</taxon>
        <taxon>Bryopsidales</taxon>
        <taxon>Bryopsidineae</taxon>
        <taxon>Derbesiaceae</taxon>
        <taxon>Derbesia</taxon>
    </lineage>
</organism>
<dbReference type="InterPro" id="IPR010819">
    <property type="entry name" value="AGE/CE"/>
</dbReference>
<evidence type="ECO:0000256" key="7">
    <source>
        <dbReference type="ARBA" id="ARBA00033215"/>
    </source>
</evidence>
<keyword evidence="4" id="KW-0413">Isomerase</keyword>
<dbReference type="AlphaFoldDB" id="A0A1C9JBK6"/>
<evidence type="ECO:0000256" key="3">
    <source>
        <dbReference type="ARBA" id="ARBA00014959"/>
    </source>
</evidence>
<dbReference type="InterPro" id="IPR008928">
    <property type="entry name" value="6-hairpin_glycosidase_sf"/>
</dbReference>
<evidence type="ECO:0000259" key="10">
    <source>
        <dbReference type="Pfam" id="PF01965"/>
    </source>
</evidence>
<dbReference type="PANTHER" id="PTHR43068">
    <property type="entry name" value="SLR1854 PROTEIN"/>
    <property type="match status" value="1"/>
</dbReference>
<proteinExistence type="inferred from homology"/>
<keyword evidence="11" id="KW-0150">Chloroplast</keyword>
<protein>
    <recommendedName>
        <fullName evidence="3">N-acylglucosamine 2-epimerase</fullName>
        <ecNumber evidence="2">5.1.3.8</ecNumber>
    </recommendedName>
    <alternativeName>
        <fullName evidence="7">GlcNAc 2-epimerase</fullName>
    </alternativeName>
    <alternativeName>
        <fullName evidence="5">N-acetyl-D-glucosamine 2-epimerase</fullName>
    </alternativeName>
    <alternativeName>
        <fullName evidence="6">Renin-binding protein</fullName>
    </alternativeName>
</protein>
<keyword evidence="11" id="KW-0934">Plastid</keyword>
<evidence type="ECO:0000256" key="1">
    <source>
        <dbReference type="ARBA" id="ARBA00008558"/>
    </source>
</evidence>
<dbReference type="InterPro" id="IPR012341">
    <property type="entry name" value="6hp_glycosidase-like_sf"/>
</dbReference>
<dbReference type="GO" id="GO:0050121">
    <property type="term" value="F:N-acylglucosamine 2-epimerase activity"/>
    <property type="evidence" value="ECO:0007669"/>
    <property type="project" value="UniProtKB-EC"/>
</dbReference>
<feature type="domain" description="DJ-1/PfpI" evidence="10">
    <location>
        <begin position="650"/>
        <end position="840"/>
    </location>
</feature>
<gene>
    <name evidence="11" type="primary">orf849</name>
</gene>
<reference evidence="11" key="1">
    <citation type="journal article" date="2016" name="Genome Biol. Evol.">
        <title>Evolutionary Dynamics of Chloroplast Genomes in Low Light: A Case Study of the Endolithic Green Alga Ostreobium quekettii.</title>
        <authorList>
            <person name="R Marcelino V."/>
            <person name="Cremen M.C."/>
            <person name="Jackson C.J."/>
            <person name="Larkum A.A."/>
            <person name="Verbruggen H."/>
        </authorList>
    </citation>
    <scope>NUCLEOTIDE SEQUENCE</scope>
</reference>
<dbReference type="Gene3D" id="3.40.50.880">
    <property type="match status" value="1"/>
</dbReference>
<evidence type="ECO:0000256" key="8">
    <source>
        <dbReference type="ARBA" id="ARBA00034243"/>
    </source>
</evidence>
<dbReference type="SUPFAM" id="SSF52317">
    <property type="entry name" value="Class I glutamine amidotransferase-like"/>
    <property type="match status" value="1"/>
</dbReference>
<dbReference type="Pfam" id="PF07221">
    <property type="entry name" value="GlcNAc_2-epim"/>
    <property type="match status" value="1"/>
</dbReference>
<sequence length="849" mass="98587">MNTLKYFIQQSSFIGHIHSWNSRTSEFSLKLRTGQEIQIIVKPETFFSVLTNLDNVSLDEFDKQEEDIETKCSEYLRENTLVSVECTLQQYEGKTSITADVIHILINQNENLLFEHSDWWINQISRMADEWLDDLFGDNRNYTQEDFASLYRTNLNTYGLETDDTIQETATLSRLIYGLSSAYHLTGCERYLNAAKAGVEYQRNSFKLLTSDGEHCFWAYGRRRQKYGTEFKLLSENGDDFGTIPLYEQIYAIAGLAQYYRITVDPKALEDIRQSVNTFEKYYRDKTQGGYFSHLDYASQTPTADRLGDNKARKNWNSIGDHIPAYLINILLSLNPLPSDLAPEFNDFVKICQMIFDDCINNILQYFPDENNRYVNERFYQDWEPDHDWRWQQNRAIVGHNLKIAWNLTRAANYYKEIGNSNKVKDCLDLAVQLANNMAEFAVDPIRGGCFDAVEREPTNNMPLEMVWKSTKDFWQQEQCILAYLILYAEKDKADYLDLARETLAFWNINFLDRKNRGIFFRVNDIGLPVFQNYDNKAGHAIAGYHSFELNFLTHLYQRSAAFTNKENEEEQKFCLYFSPHESIRQTNLNVKPDYLPNSLKITSIVIDGIDQSSFDSNNFQIPIIPSCKQVKVEYQIQKLIPSIEDQKGKIGVLIEKHFDEAEYIKFNDFFPKNGYEVEYFTDLWQAESVVYTGNDYHETRIACTVTKDIRDVEANYQDYAGFILIGGYAMDRLRYETNPSANQENNSPAVQFLQTVNKHKYIGTICHSLWLLTVNKEFLKNRKVTCAHNIIYDVQNAGGEVIYNDNNIGTIDVNLDTRTKLVTGKHPGVVNKFCDKFLEAIESETLGD</sequence>
<dbReference type="InterPro" id="IPR029062">
    <property type="entry name" value="Class_I_gatase-like"/>
</dbReference>
<dbReference type="SUPFAM" id="SSF48208">
    <property type="entry name" value="Six-hairpin glycosidases"/>
    <property type="match status" value="1"/>
</dbReference>
<comment type="catalytic activity">
    <reaction evidence="8">
        <text>an N-acyl-D-glucosamine = an N-acyl-D-mannosamine</text>
        <dbReference type="Rhea" id="RHEA:19033"/>
        <dbReference type="ChEBI" id="CHEBI:16062"/>
        <dbReference type="ChEBI" id="CHEBI:17274"/>
        <dbReference type="EC" id="5.1.3.8"/>
    </reaction>
    <physiologicalReaction direction="left-to-right" evidence="8">
        <dbReference type="Rhea" id="RHEA:19034"/>
    </physiologicalReaction>
    <physiologicalReaction direction="right-to-left" evidence="8">
        <dbReference type="Rhea" id="RHEA:19035"/>
    </physiologicalReaction>
</comment>